<dbReference type="PROSITE" id="PS00108">
    <property type="entry name" value="PROTEIN_KINASE_ST"/>
    <property type="match status" value="1"/>
</dbReference>
<evidence type="ECO:0000256" key="2">
    <source>
        <dbReference type="ARBA" id="ARBA00022679"/>
    </source>
</evidence>
<evidence type="ECO:0000313" key="10">
    <source>
        <dbReference type="EMBL" id="CAB4648563.1"/>
    </source>
</evidence>
<dbReference type="CDD" id="cd14014">
    <property type="entry name" value="STKc_PknB_like"/>
    <property type="match status" value="1"/>
</dbReference>
<keyword evidence="5" id="KW-0418">Kinase</keyword>
<gene>
    <name evidence="10" type="ORF">UFOPK2171_00527</name>
    <name evidence="9" type="ORF">UFOPK2237_00087</name>
</gene>
<evidence type="ECO:0000256" key="1">
    <source>
        <dbReference type="ARBA" id="ARBA00022527"/>
    </source>
</evidence>
<evidence type="ECO:0000256" key="3">
    <source>
        <dbReference type="ARBA" id="ARBA00022737"/>
    </source>
</evidence>
<dbReference type="Gene3D" id="3.30.200.20">
    <property type="entry name" value="Phosphorylase Kinase, domain 1"/>
    <property type="match status" value="1"/>
</dbReference>
<dbReference type="PROSITE" id="PS50011">
    <property type="entry name" value="PROTEIN_KINASE_DOM"/>
    <property type="match status" value="1"/>
</dbReference>
<feature type="domain" description="PASTA" evidence="8">
    <location>
        <begin position="423"/>
        <end position="488"/>
    </location>
</feature>
<dbReference type="Pfam" id="PF03793">
    <property type="entry name" value="PASTA"/>
    <property type="match status" value="3"/>
</dbReference>
<dbReference type="NCBIfam" id="NF033483">
    <property type="entry name" value="PknB_PASTA_kin"/>
    <property type="match status" value="1"/>
</dbReference>
<dbReference type="InterPro" id="IPR011009">
    <property type="entry name" value="Kinase-like_dom_sf"/>
</dbReference>
<dbReference type="GO" id="GO:0004674">
    <property type="term" value="F:protein serine/threonine kinase activity"/>
    <property type="evidence" value="ECO:0007669"/>
    <property type="project" value="UniProtKB-KW"/>
</dbReference>
<dbReference type="FunFam" id="1.10.510.10:FF:000021">
    <property type="entry name" value="Serine/threonine protein kinase"/>
    <property type="match status" value="1"/>
</dbReference>
<dbReference type="SMART" id="SM00740">
    <property type="entry name" value="PASTA"/>
    <property type="match status" value="3"/>
</dbReference>
<dbReference type="PROSITE" id="PS51178">
    <property type="entry name" value="PASTA"/>
    <property type="match status" value="3"/>
</dbReference>
<dbReference type="Pfam" id="PF00069">
    <property type="entry name" value="Pkinase"/>
    <property type="match status" value="1"/>
</dbReference>
<name>A0A6J6K1Y4_9ZZZZ</name>
<evidence type="ECO:0000256" key="5">
    <source>
        <dbReference type="ARBA" id="ARBA00022777"/>
    </source>
</evidence>
<evidence type="ECO:0000259" key="7">
    <source>
        <dbReference type="PROSITE" id="PS50011"/>
    </source>
</evidence>
<dbReference type="PANTHER" id="PTHR43289">
    <property type="entry name" value="MITOGEN-ACTIVATED PROTEIN KINASE KINASE KINASE 20-RELATED"/>
    <property type="match status" value="1"/>
</dbReference>
<proteinExistence type="predicted"/>
<dbReference type="Gene3D" id="3.30.10.20">
    <property type="match status" value="3"/>
</dbReference>
<feature type="domain" description="Protein kinase" evidence="7">
    <location>
        <begin position="11"/>
        <end position="287"/>
    </location>
</feature>
<dbReference type="FunFam" id="3.30.200.20:FF:000035">
    <property type="entry name" value="Serine/threonine protein kinase Stk1"/>
    <property type="match status" value="1"/>
</dbReference>
<dbReference type="PROSITE" id="PS00107">
    <property type="entry name" value="PROTEIN_KINASE_ATP"/>
    <property type="match status" value="1"/>
</dbReference>
<protein>
    <submittedName>
        <fullName evidence="9">Unannotated protein</fullName>
    </submittedName>
</protein>
<evidence type="ECO:0000259" key="8">
    <source>
        <dbReference type="PROSITE" id="PS51178"/>
    </source>
</evidence>
<dbReference type="GO" id="GO:0005524">
    <property type="term" value="F:ATP binding"/>
    <property type="evidence" value="ECO:0007669"/>
    <property type="project" value="UniProtKB-KW"/>
</dbReference>
<dbReference type="InterPro" id="IPR005543">
    <property type="entry name" value="PASTA_dom"/>
</dbReference>
<accession>A0A6J6K1Y4</accession>
<keyword evidence="4" id="KW-0547">Nucleotide-binding</keyword>
<dbReference type="InterPro" id="IPR008271">
    <property type="entry name" value="Ser/Thr_kinase_AS"/>
</dbReference>
<dbReference type="EMBL" id="CAEZWI010000005">
    <property type="protein sequence ID" value="CAB4643801.1"/>
    <property type="molecule type" value="Genomic_DNA"/>
</dbReference>
<dbReference type="SMART" id="SM00220">
    <property type="entry name" value="S_TKc"/>
    <property type="match status" value="1"/>
</dbReference>
<dbReference type="InterPro" id="IPR000719">
    <property type="entry name" value="Prot_kinase_dom"/>
</dbReference>
<dbReference type="PANTHER" id="PTHR43289:SF6">
    <property type="entry name" value="SERINE_THREONINE-PROTEIN KINASE NEKL-3"/>
    <property type="match status" value="1"/>
</dbReference>
<keyword evidence="1" id="KW-0723">Serine/threonine-protein kinase</keyword>
<feature type="domain" description="PASTA" evidence="8">
    <location>
        <begin position="489"/>
        <end position="555"/>
    </location>
</feature>
<feature type="domain" description="PASTA" evidence="8">
    <location>
        <begin position="355"/>
        <end position="422"/>
    </location>
</feature>
<dbReference type="Gene3D" id="1.10.510.10">
    <property type="entry name" value="Transferase(Phosphotransferase) domain 1"/>
    <property type="match status" value="1"/>
</dbReference>
<evidence type="ECO:0000313" key="9">
    <source>
        <dbReference type="EMBL" id="CAB4643801.1"/>
    </source>
</evidence>
<evidence type="ECO:0000256" key="4">
    <source>
        <dbReference type="ARBA" id="ARBA00022741"/>
    </source>
</evidence>
<dbReference type="SUPFAM" id="SSF56112">
    <property type="entry name" value="Protein kinase-like (PK-like)"/>
    <property type="match status" value="1"/>
</dbReference>
<dbReference type="InterPro" id="IPR017441">
    <property type="entry name" value="Protein_kinase_ATP_BS"/>
</dbReference>
<sequence>MSTFTQLGDRYDVGQVIGRGGMAEVYEGTDRRLNRRVAIKVLRPDLARDPMFQERFRREAQSAAGLNHPNIVAIYDTGEDLIGDGPNQVSVPYIVMEFVDGVTLRHMLNNGPRILPERALEVIAGVLAALDYAHRHGIVHRDIKPANIMINTNGDSKVMDFGIARAMSDAATSVTATSAVMGTAQYLSPEQARGELVDARSDIYSSGCVLYELLTGVTPFNGDSPVAIAYQHVNEPPKPPSSLDNSIPSSLDSITLGALAKSPSNRYQTAAEMRSDVERSIAGMPIVSRQNHATEAIPFNAPTTAIPIVDGFPGTVAVAAPKKTNNRARWFFTGFATVLAASLIFLLGDNLFNTGPETVAVPNVKSQTVEEATLALTDVGLVVGTQTPQADDNAPKGTIIGQDPAAGELIELGQAVNLIVSAGKDQTSVPDLVDLASTEDARLALTEARLVLGKVTPKDSDKPEGTVIEQLPAANTAVDIGTLVSITVSSGKVPVPNVVGATQTDAKNTLLNAGFLVEVIIEENGAVPENTVISQNPAADAVTLKGTTVTIKVSKLPIVVAPTPSPTVTTP</sequence>
<reference evidence="9" key="1">
    <citation type="submission" date="2020-05" db="EMBL/GenBank/DDBJ databases">
        <authorList>
            <person name="Chiriac C."/>
            <person name="Salcher M."/>
            <person name="Ghai R."/>
            <person name="Kavagutti S V."/>
        </authorList>
    </citation>
    <scope>NUCLEOTIDE SEQUENCE</scope>
</reference>
<keyword evidence="2" id="KW-0808">Transferase</keyword>
<dbReference type="EMBL" id="CAEZWD010000050">
    <property type="protein sequence ID" value="CAB4648563.1"/>
    <property type="molecule type" value="Genomic_DNA"/>
</dbReference>
<evidence type="ECO:0000256" key="6">
    <source>
        <dbReference type="ARBA" id="ARBA00022840"/>
    </source>
</evidence>
<dbReference type="AlphaFoldDB" id="A0A6J6K1Y4"/>
<keyword evidence="6" id="KW-0067">ATP-binding</keyword>
<keyword evidence="3" id="KW-0677">Repeat</keyword>
<organism evidence="9">
    <name type="scientific">freshwater metagenome</name>
    <dbReference type="NCBI Taxonomy" id="449393"/>
    <lineage>
        <taxon>unclassified sequences</taxon>
        <taxon>metagenomes</taxon>
        <taxon>ecological metagenomes</taxon>
    </lineage>
</organism>
<dbReference type="CDD" id="cd06577">
    <property type="entry name" value="PASTA_pknB"/>
    <property type="match status" value="3"/>
</dbReference>